<sequence length="88" mass="10421">MRVFYSCCLNVRVQNRLLLYANDNGGWIKENDGWTFTMTPFPLFTFTEKRLCLVLTIGAFTCLDFHIPRIVLYSVQRHNMFPARKEKL</sequence>
<organism evidence="1">
    <name type="scientific">Solanum lycopersicum</name>
    <name type="common">Tomato</name>
    <name type="synonym">Lycopersicon esculentum</name>
    <dbReference type="NCBI Taxonomy" id="4081"/>
    <lineage>
        <taxon>Eukaryota</taxon>
        <taxon>Viridiplantae</taxon>
        <taxon>Streptophyta</taxon>
        <taxon>Embryophyta</taxon>
        <taxon>Tracheophyta</taxon>
        <taxon>Spermatophyta</taxon>
        <taxon>Magnoliopsida</taxon>
        <taxon>eudicotyledons</taxon>
        <taxon>Gunneridae</taxon>
        <taxon>Pentapetalae</taxon>
        <taxon>asterids</taxon>
        <taxon>lamiids</taxon>
        <taxon>Solanales</taxon>
        <taxon>Solanaceae</taxon>
        <taxon>Solanoideae</taxon>
        <taxon>Solaneae</taxon>
        <taxon>Solanum</taxon>
        <taxon>Solanum subgen. Lycopersicon</taxon>
    </lineage>
</organism>
<dbReference type="InParanoid" id="A0A3Q7GWJ1"/>
<name>A0A3Q7GWJ1_SOLLC</name>
<accession>A0A3Q7GWJ1</accession>
<reference evidence="1" key="2">
    <citation type="submission" date="2019-01" db="UniProtKB">
        <authorList>
            <consortium name="EnsemblPlants"/>
        </authorList>
    </citation>
    <scope>IDENTIFICATION</scope>
    <source>
        <strain evidence="1">cv. Heinz 1706</strain>
    </source>
</reference>
<dbReference type="EnsemblPlants" id="Solyc06g066795.1.1">
    <property type="protein sequence ID" value="Solyc06g066795.1.1"/>
    <property type="gene ID" value="Solyc06g066795.1"/>
</dbReference>
<keyword evidence="2" id="KW-1185">Reference proteome</keyword>
<dbReference type="Proteomes" id="UP000004994">
    <property type="component" value="Chromosome 6"/>
</dbReference>
<dbReference type="AlphaFoldDB" id="A0A3Q7GWJ1"/>
<evidence type="ECO:0000313" key="2">
    <source>
        <dbReference type="Proteomes" id="UP000004994"/>
    </source>
</evidence>
<evidence type="ECO:0000313" key="1">
    <source>
        <dbReference type="EnsemblPlants" id="Solyc06g066795.1.1"/>
    </source>
</evidence>
<reference evidence="1" key="1">
    <citation type="journal article" date="2012" name="Nature">
        <title>The tomato genome sequence provides insights into fleshy fruit evolution.</title>
        <authorList>
            <consortium name="Tomato Genome Consortium"/>
        </authorList>
    </citation>
    <scope>NUCLEOTIDE SEQUENCE [LARGE SCALE GENOMIC DNA]</scope>
    <source>
        <strain evidence="1">cv. Heinz 1706</strain>
    </source>
</reference>
<proteinExistence type="predicted"/>
<protein>
    <submittedName>
        <fullName evidence="1">Uncharacterized protein</fullName>
    </submittedName>
</protein>
<dbReference type="Gramene" id="Solyc06g066795.1.1">
    <property type="protein sequence ID" value="Solyc06g066795.1.1"/>
    <property type="gene ID" value="Solyc06g066795.1"/>
</dbReference>